<proteinExistence type="predicted"/>
<sequence length="365" mass="41108">MAMSKMDIGPLKDTMNCSICMETLDDPRSLPCMHIFCKKCIQGIIDRHKGGRNFPCPICRDDCPIPHQGAAGLKVNFFANSVLEAMKGLEETIWNCELCVQGGKIIPAVLQCMECNEKLCQSCGQSHKRSRLSKSHLILDLTGDRSLNAKATINMLSQRTLYCQEHINEPLKYFCKNDQHLICQDCFAFSHQGHKLENIEQRAKVSKENLSSIVDLGKQRLDKYTEGIKTGYRKRDNIQKNIDDSMATLDGEQREMHAAVDAHINAMKARINNIGGKTINNINARITELETEKKALDDTVLQLETLRQHGHAADIVYMVPEINSKKEAWSSTAPEIDINIQGRIYVDPSRVNRGGFTFGSVWGER</sequence>
<protein>
    <submittedName>
        <fullName evidence="4">Uncharacterized protein</fullName>
    </submittedName>
</protein>
<dbReference type="PROSITE" id="PS50119">
    <property type="entry name" value="ZF_BBOX"/>
    <property type="match status" value="1"/>
</dbReference>
<dbReference type="PROSITE" id="PS00518">
    <property type="entry name" value="ZF_RING_1"/>
    <property type="match status" value="1"/>
</dbReference>
<dbReference type="GO" id="GO:0008270">
    <property type="term" value="F:zinc ion binding"/>
    <property type="evidence" value="ECO:0007669"/>
    <property type="project" value="UniProtKB-KW"/>
</dbReference>
<keyword evidence="1" id="KW-0479">Metal-binding</keyword>
<dbReference type="InterPro" id="IPR013083">
    <property type="entry name" value="Znf_RING/FYVE/PHD"/>
</dbReference>
<keyword evidence="3" id="KW-0862">Zinc</keyword>
<evidence type="ECO:0000256" key="3">
    <source>
        <dbReference type="ARBA" id="ARBA00022833"/>
    </source>
</evidence>
<name>A0A8J1TZZ7_OWEFU</name>
<dbReference type="Gene3D" id="3.30.40.10">
    <property type="entry name" value="Zinc/RING finger domain, C3HC4 (zinc finger)"/>
    <property type="match status" value="1"/>
</dbReference>
<dbReference type="InterPro" id="IPR027370">
    <property type="entry name" value="Znf-RING_euk"/>
</dbReference>
<dbReference type="SMART" id="SM00336">
    <property type="entry name" value="BBOX"/>
    <property type="match status" value="2"/>
</dbReference>
<dbReference type="Pfam" id="PF00643">
    <property type="entry name" value="zf-B_box"/>
    <property type="match status" value="1"/>
</dbReference>
<dbReference type="InterPro" id="IPR000315">
    <property type="entry name" value="Znf_B-box"/>
</dbReference>
<dbReference type="SUPFAM" id="SSF57845">
    <property type="entry name" value="B-box zinc-binding domain"/>
    <property type="match status" value="1"/>
</dbReference>
<dbReference type="InterPro" id="IPR001841">
    <property type="entry name" value="Znf_RING"/>
</dbReference>
<dbReference type="Gene3D" id="3.30.160.60">
    <property type="entry name" value="Classic Zinc Finger"/>
    <property type="match status" value="1"/>
</dbReference>
<dbReference type="SMART" id="SM00184">
    <property type="entry name" value="RING"/>
    <property type="match status" value="1"/>
</dbReference>
<keyword evidence="2" id="KW-0863">Zinc-finger</keyword>
<dbReference type="OrthoDB" id="6020909at2759"/>
<reference evidence="4" key="1">
    <citation type="submission" date="2022-03" db="EMBL/GenBank/DDBJ databases">
        <authorList>
            <person name="Martin C."/>
        </authorList>
    </citation>
    <scope>NUCLEOTIDE SEQUENCE</scope>
</reference>
<keyword evidence="5" id="KW-1185">Reference proteome</keyword>
<dbReference type="Pfam" id="PF13445">
    <property type="entry name" value="zf-RING_UBOX"/>
    <property type="match status" value="1"/>
</dbReference>
<evidence type="ECO:0000256" key="2">
    <source>
        <dbReference type="ARBA" id="ARBA00022771"/>
    </source>
</evidence>
<organism evidence="4 5">
    <name type="scientific">Owenia fusiformis</name>
    <name type="common">Polychaete worm</name>
    <dbReference type="NCBI Taxonomy" id="6347"/>
    <lineage>
        <taxon>Eukaryota</taxon>
        <taxon>Metazoa</taxon>
        <taxon>Spiralia</taxon>
        <taxon>Lophotrochozoa</taxon>
        <taxon>Annelida</taxon>
        <taxon>Polychaeta</taxon>
        <taxon>Sedentaria</taxon>
        <taxon>Canalipalpata</taxon>
        <taxon>Sabellida</taxon>
        <taxon>Oweniida</taxon>
        <taxon>Oweniidae</taxon>
        <taxon>Owenia</taxon>
    </lineage>
</organism>
<gene>
    <name evidence="4" type="ORF">OFUS_LOCUS12735</name>
</gene>
<dbReference type="EMBL" id="CAIIXF020000006">
    <property type="protein sequence ID" value="CAH1786937.1"/>
    <property type="molecule type" value="Genomic_DNA"/>
</dbReference>
<dbReference type="Proteomes" id="UP000749559">
    <property type="component" value="Unassembled WGS sequence"/>
</dbReference>
<evidence type="ECO:0000256" key="1">
    <source>
        <dbReference type="ARBA" id="ARBA00022723"/>
    </source>
</evidence>
<dbReference type="SUPFAM" id="SSF57850">
    <property type="entry name" value="RING/U-box"/>
    <property type="match status" value="1"/>
</dbReference>
<dbReference type="InterPro" id="IPR047153">
    <property type="entry name" value="TRIM45/56/19-like"/>
</dbReference>
<evidence type="ECO:0000313" key="4">
    <source>
        <dbReference type="EMBL" id="CAH1786937.1"/>
    </source>
</evidence>
<dbReference type="AlphaFoldDB" id="A0A8J1TZZ7"/>
<evidence type="ECO:0000313" key="5">
    <source>
        <dbReference type="Proteomes" id="UP000749559"/>
    </source>
</evidence>
<dbReference type="PANTHER" id="PTHR25462:SF296">
    <property type="entry name" value="MEIOTIC P26, ISOFORM F"/>
    <property type="match status" value="1"/>
</dbReference>
<dbReference type="InterPro" id="IPR017907">
    <property type="entry name" value="Znf_RING_CS"/>
</dbReference>
<accession>A0A8J1TZZ7</accession>
<dbReference type="PROSITE" id="PS50089">
    <property type="entry name" value="ZF_RING_2"/>
    <property type="match status" value="1"/>
</dbReference>
<dbReference type="PANTHER" id="PTHR25462">
    <property type="entry name" value="BONUS, ISOFORM C-RELATED"/>
    <property type="match status" value="1"/>
</dbReference>
<comment type="caution">
    <text evidence="4">The sequence shown here is derived from an EMBL/GenBank/DDBJ whole genome shotgun (WGS) entry which is preliminary data.</text>
</comment>
<dbReference type="Gene3D" id="4.10.830.40">
    <property type="match status" value="1"/>
</dbReference>